<evidence type="ECO:0000313" key="6">
    <source>
        <dbReference type="Proteomes" id="UP001364472"/>
    </source>
</evidence>
<keyword evidence="5" id="KW-0378">Hydrolase</keyword>
<dbReference type="AlphaFoldDB" id="A0AAW9R855"/>
<gene>
    <name evidence="5" type="ORF">WB794_09180</name>
</gene>
<name>A0AAW9R855_9GAMM</name>
<dbReference type="SUPFAM" id="SSF116734">
    <property type="entry name" value="DNA methylase specificity domain"/>
    <property type="match status" value="2"/>
</dbReference>
<dbReference type="InterPro" id="IPR052021">
    <property type="entry name" value="Type-I_RS_S_subunit"/>
</dbReference>
<dbReference type="EMBL" id="JBBDHC010000012">
    <property type="protein sequence ID" value="MEJ1249841.1"/>
    <property type="molecule type" value="Genomic_DNA"/>
</dbReference>
<feature type="domain" description="Type I restriction modification DNA specificity" evidence="4">
    <location>
        <begin position="231"/>
        <end position="381"/>
    </location>
</feature>
<dbReference type="Gene3D" id="3.90.220.20">
    <property type="entry name" value="DNA methylase specificity domains"/>
    <property type="match status" value="2"/>
</dbReference>
<accession>A0AAW9R855</accession>
<dbReference type="GO" id="GO:0004519">
    <property type="term" value="F:endonuclease activity"/>
    <property type="evidence" value="ECO:0007669"/>
    <property type="project" value="UniProtKB-KW"/>
</dbReference>
<dbReference type="EC" id="3.1.21.-" evidence="5"/>
<proteinExistence type="inferred from homology"/>
<evidence type="ECO:0000256" key="3">
    <source>
        <dbReference type="ARBA" id="ARBA00023125"/>
    </source>
</evidence>
<keyword evidence="3" id="KW-0238">DNA-binding</keyword>
<dbReference type="Proteomes" id="UP001364472">
    <property type="component" value="Unassembled WGS sequence"/>
</dbReference>
<comment type="caution">
    <text evidence="5">The sequence shown here is derived from an EMBL/GenBank/DDBJ whole genome shotgun (WGS) entry which is preliminary data.</text>
</comment>
<keyword evidence="5" id="KW-0255">Endonuclease</keyword>
<comment type="similarity">
    <text evidence="1">Belongs to the type-I restriction system S methylase family.</text>
</comment>
<reference evidence="5 6" key="1">
    <citation type="journal article" date="2016" name="Antonie Van Leeuwenhoek">
        <title>Denitratimonas tolerans gen. nov., sp. nov., a denitrifying bacterium isolated from a bioreactor for tannery wastewater treatment.</title>
        <authorList>
            <person name="Han S.I."/>
            <person name="Kim J.O."/>
            <person name="Lee Y.R."/>
            <person name="Ekpeghere K.I."/>
            <person name="Koh S.C."/>
            <person name="Whang K.S."/>
        </authorList>
    </citation>
    <scope>NUCLEOTIDE SEQUENCE [LARGE SCALE GENOMIC DNA]</scope>
    <source>
        <strain evidence="5 6">KACC 17565</strain>
    </source>
</reference>
<evidence type="ECO:0000313" key="5">
    <source>
        <dbReference type="EMBL" id="MEJ1249841.1"/>
    </source>
</evidence>
<dbReference type="Pfam" id="PF01420">
    <property type="entry name" value="Methylase_S"/>
    <property type="match status" value="2"/>
</dbReference>
<protein>
    <submittedName>
        <fullName evidence="5">Restriction endonuclease subunit S</fullName>
        <ecNumber evidence="5">3.1.21.-</ecNumber>
    </submittedName>
</protein>
<keyword evidence="5" id="KW-0540">Nuclease</keyword>
<feature type="domain" description="Type I restriction modification DNA specificity" evidence="4">
    <location>
        <begin position="29"/>
        <end position="181"/>
    </location>
</feature>
<dbReference type="GO" id="GO:0016787">
    <property type="term" value="F:hydrolase activity"/>
    <property type="evidence" value="ECO:0007669"/>
    <property type="project" value="UniProtKB-KW"/>
</dbReference>
<dbReference type="GO" id="GO:0003677">
    <property type="term" value="F:DNA binding"/>
    <property type="evidence" value="ECO:0007669"/>
    <property type="project" value="UniProtKB-KW"/>
</dbReference>
<dbReference type="CDD" id="cd17243">
    <property type="entry name" value="RMtype1_S_AchA6I-TRD2-CR2_like"/>
    <property type="match status" value="1"/>
</dbReference>
<dbReference type="InterPro" id="IPR000055">
    <property type="entry name" value="Restrct_endonuc_typeI_TRD"/>
</dbReference>
<dbReference type="GO" id="GO:0009307">
    <property type="term" value="P:DNA restriction-modification system"/>
    <property type="evidence" value="ECO:0007669"/>
    <property type="project" value="UniProtKB-KW"/>
</dbReference>
<evidence type="ECO:0000259" key="4">
    <source>
        <dbReference type="Pfam" id="PF01420"/>
    </source>
</evidence>
<keyword evidence="6" id="KW-1185">Reference proteome</keyword>
<evidence type="ECO:0000256" key="2">
    <source>
        <dbReference type="ARBA" id="ARBA00022747"/>
    </source>
</evidence>
<evidence type="ECO:0000256" key="1">
    <source>
        <dbReference type="ARBA" id="ARBA00010923"/>
    </source>
</evidence>
<dbReference type="PANTHER" id="PTHR30408">
    <property type="entry name" value="TYPE-1 RESTRICTION ENZYME ECOKI SPECIFICITY PROTEIN"/>
    <property type="match status" value="1"/>
</dbReference>
<keyword evidence="2" id="KW-0680">Restriction system</keyword>
<dbReference type="InterPro" id="IPR044946">
    <property type="entry name" value="Restrct_endonuc_typeI_TRD_sf"/>
</dbReference>
<dbReference type="RefSeq" id="WP_337335557.1">
    <property type="nucleotide sequence ID" value="NZ_JBBDHC010000012.1"/>
</dbReference>
<dbReference type="PANTHER" id="PTHR30408:SF13">
    <property type="entry name" value="TYPE I RESTRICTION ENZYME HINDI SPECIFICITY SUBUNIT"/>
    <property type="match status" value="1"/>
</dbReference>
<dbReference type="CDD" id="cd17256">
    <property type="entry name" value="RMtype1_S_EcoJA65PI-TRD1-CR1_like"/>
    <property type="match status" value="1"/>
</dbReference>
<organism evidence="5 6">
    <name type="scientific">Denitratimonas tolerans</name>
    <dbReference type="NCBI Taxonomy" id="1338420"/>
    <lineage>
        <taxon>Bacteria</taxon>
        <taxon>Pseudomonadati</taxon>
        <taxon>Pseudomonadota</taxon>
        <taxon>Gammaproteobacteria</taxon>
        <taxon>Lysobacterales</taxon>
        <taxon>Lysobacteraceae</taxon>
        <taxon>Denitratimonas</taxon>
    </lineage>
</organism>
<sequence>MVSDWDSVPLSELTATPVTYGIVQPGRHTPGGIPMLRVNNFQQNSLSLSEVLCVSPLVESKYGRTRLQEGDVLLTIVGSVGQVAIVPKHLAGWNIARAIALIRLAKPEYSRWIAFVLRSPSIQHQLGVAANTTVQTTINLKDLRDLRVPLPPKNVRDGICQILGALDDRIDNLRQTNATLEAIAQALFKSWFVDFDPVHAKAEGREPEGMDAATAALFPSEFEDSELGLIPKGWRAGGSDELLEIVGGGTPKTSVDEYWGGDIPWFSVVDAPASGQVFTLDTAKKITALGLANCSAKLLPPTTTIISARGTVGKVAMAGVPMAMNQSCYALRPRVEGGEAFIYFSTLRFVEQLQQIAHGAVFDTVTRDSFKRIMTCLPPEQTIVSFGLMANPLLERIRTNGLQAASLAALRDTLLPRLISGRLRLTEAEAVIEDLFA</sequence>